<dbReference type="Proteomes" id="UP000235388">
    <property type="component" value="Unassembled WGS sequence"/>
</dbReference>
<organism evidence="5 7">
    <name type="scientific">Puccinia coronata f. sp. avenae</name>
    <dbReference type="NCBI Taxonomy" id="200324"/>
    <lineage>
        <taxon>Eukaryota</taxon>
        <taxon>Fungi</taxon>
        <taxon>Dikarya</taxon>
        <taxon>Basidiomycota</taxon>
        <taxon>Pucciniomycotina</taxon>
        <taxon>Pucciniomycetes</taxon>
        <taxon>Pucciniales</taxon>
        <taxon>Pucciniaceae</taxon>
        <taxon>Puccinia</taxon>
    </lineage>
</organism>
<dbReference type="EMBL" id="PGCJ01000125">
    <property type="protein sequence ID" value="PLW45720.1"/>
    <property type="molecule type" value="Genomic_DNA"/>
</dbReference>
<accession>A0A2N5VIT9</accession>
<proteinExistence type="predicted"/>
<evidence type="ECO:0000313" key="5">
    <source>
        <dbReference type="EMBL" id="PLW49919.1"/>
    </source>
</evidence>
<reference evidence="6 7" key="1">
    <citation type="submission" date="2017-11" db="EMBL/GenBank/DDBJ databases">
        <title>De novo assembly and phasing of dikaryotic genomes from two isolates of Puccinia coronata f. sp. avenae, the causal agent of oat crown rust.</title>
        <authorList>
            <person name="Miller M.E."/>
            <person name="Zhang Y."/>
            <person name="Omidvar V."/>
            <person name="Sperschneider J."/>
            <person name="Schwessinger B."/>
            <person name="Raley C."/>
            <person name="Palmer J.M."/>
            <person name="Garnica D."/>
            <person name="Upadhyaya N."/>
            <person name="Rathjen J."/>
            <person name="Taylor J.M."/>
            <person name="Park R.F."/>
            <person name="Dodds P.N."/>
            <person name="Hirsch C.D."/>
            <person name="Kianian S.F."/>
            <person name="Figueroa M."/>
        </authorList>
    </citation>
    <scope>NUCLEOTIDE SEQUENCE [LARGE SCALE GENOMIC DNA]</scope>
    <source>
        <strain evidence="3">12NC29</strain>
        <strain evidence="5">12SD80</strain>
    </source>
</reference>
<feature type="compositionally biased region" description="Polar residues" evidence="1">
    <location>
        <begin position="31"/>
        <end position="42"/>
    </location>
</feature>
<evidence type="ECO:0000313" key="2">
    <source>
        <dbReference type="EMBL" id="PLW16837.1"/>
    </source>
</evidence>
<evidence type="ECO:0000313" key="6">
    <source>
        <dbReference type="Proteomes" id="UP000235388"/>
    </source>
</evidence>
<evidence type="ECO:0000313" key="7">
    <source>
        <dbReference type="Proteomes" id="UP000235392"/>
    </source>
</evidence>
<comment type="caution">
    <text evidence="5">The sequence shown here is derived from an EMBL/GenBank/DDBJ whole genome shotgun (WGS) entry which is preliminary data.</text>
</comment>
<evidence type="ECO:0000313" key="3">
    <source>
        <dbReference type="EMBL" id="PLW18400.1"/>
    </source>
</evidence>
<dbReference type="EMBL" id="PGCJ01000832">
    <property type="protein sequence ID" value="PLW18400.1"/>
    <property type="molecule type" value="Genomic_DNA"/>
</dbReference>
<name>A0A2N5VIT9_9BASI</name>
<evidence type="ECO:0000256" key="1">
    <source>
        <dbReference type="SAM" id="MobiDB-lite"/>
    </source>
</evidence>
<protein>
    <submittedName>
        <fullName evidence="5">Uncharacterized protein</fullName>
    </submittedName>
</protein>
<dbReference type="EMBL" id="PGCI01000013">
    <property type="protein sequence ID" value="PLW49919.1"/>
    <property type="molecule type" value="Genomic_DNA"/>
</dbReference>
<evidence type="ECO:0000313" key="4">
    <source>
        <dbReference type="EMBL" id="PLW45720.1"/>
    </source>
</evidence>
<keyword evidence="6" id="KW-1185">Reference proteome</keyword>
<sequence length="84" mass="8842">MSGTSSSKTMDRMPAGSMASTEKKSEGKGALQQTMAISTESSALREQRTGLASDDIDAPASPRERQGLRQSLLEDLVSIVAGLQ</sequence>
<dbReference type="EMBL" id="PGCI01000763">
    <property type="protein sequence ID" value="PLW16837.1"/>
    <property type="molecule type" value="Genomic_DNA"/>
</dbReference>
<gene>
    <name evidence="4" type="ORF">PCANC_08058</name>
    <name evidence="3" type="ORF">PCANC_08842</name>
    <name evidence="5" type="ORF">PCASD_01296</name>
    <name evidence="2" type="ORF">PCASD_14980</name>
</gene>
<dbReference type="Proteomes" id="UP000235392">
    <property type="component" value="Unassembled WGS sequence"/>
</dbReference>
<feature type="region of interest" description="Disordered" evidence="1">
    <location>
        <begin position="1"/>
        <end position="71"/>
    </location>
</feature>
<dbReference type="AlphaFoldDB" id="A0A2N5VIT9"/>